<protein>
    <submittedName>
        <fullName evidence="1">Phytanoyl-CoA dioxygenase family protein</fullName>
    </submittedName>
</protein>
<dbReference type="Gene3D" id="2.60.120.620">
    <property type="entry name" value="q2cbj1_9rhob like domain"/>
    <property type="match status" value="1"/>
</dbReference>
<organism evidence="1 2">
    <name type="scientific">Olivibacter oleidegradans</name>
    <dbReference type="NCBI Taxonomy" id="760123"/>
    <lineage>
        <taxon>Bacteria</taxon>
        <taxon>Pseudomonadati</taxon>
        <taxon>Bacteroidota</taxon>
        <taxon>Sphingobacteriia</taxon>
        <taxon>Sphingobacteriales</taxon>
        <taxon>Sphingobacteriaceae</taxon>
        <taxon>Olivibacter</taxon>
    </lineage>
</organism>
<evidence type="ECO:0000313" key="1">
    <source>
        <dbReference type="EMBL" id="MFC0317919.1"/>
    </source>
</evidence>
<keyword evidence="1" id="KW-0223">Dioxygenase</keyword>
<reference evidence="1 2" key="1">
    <citation type="submission" date="2024-09" db="EMBL/GenBank/DDBJ databases">
        <authorList>
            <person name="Sun Q."/>
            <person name="Mori K."/>
        </authorList>
    </citation>
    <scope>NUCLEOTIDE SEQUENCE [LARGE SCALE GENOMIC DNA]</scope>
    <source>
        <strain evidence="1 2">CCM 7765</strain>
    </source>
</reference>
<gene>
    <name evidence="1" type="ORF">ACFFI0_06345</name>
</gene>
<keyword evidence="2" id="KW-1185">Reference proteome</keyword>
<dbReference type="RefSeq" id="WP_242627099.1">
    <property type="nucleotide sequence ID" value="NZ_JBHLWO010000001.1"/>
</dbReference>
<dbReference type="SUPFAM" id="SSF51197">
    <property type="entry name" value="Clavaminate synthase-like"/>
    <property type="match status" value="1"/>
</dbReference>
<dbReference type="EMBL" id="JBHLWO010000001">
    <property type="protein sequence ID" value="MFC0317919.1"/>
    <property type="molecule type" value="Genomic_DNA"/>
</dbReference>
<name>A0ABV6HG99_9SPHI</name>
<comment type="caution">
    <text evidence="1">The sequence shown here is derived from an EMBL/GenBank/DDBJ whole genome shotgun (WGS) entry which is preliminary data.</text>
</comment>
<evidence type="ECO:0000313" key="2">
    <source>
        <dbReference type="Proteomes" id="UP001589774"/>
    </source>
</evidence>
<sequence length="168" mass="18363">MSMGAFPIRFPSEVDSGDTGWHVDASFPGDDPHDFFSARVNVYSKGRGLLMLFLFSDVSERDAPTRILKGSHSDVARLLEPEGEKGFSFMELAGKLSELSAREEALAIGKAGTVYLCHPFLVHAAQRHRGLVPKFMAQPPLLLKSDFSISSTDPCSPVEEAIRIALGR</sequence>
<dbReference type="Pfam" id="PF05721">
    <property type="entry name" value="PhyH"/>
    <property type="match status" value="1"/>
</dbReference>
<keyword evidence="1" id="KW-0560">Oxidoreductase</keyword>
<dbReference type="InterPro" id="IPR008775">
    <property type="entry name" value="Phytyl_CoA_dOase-like"/>
</dbReference>
<proteinExistence type="predicted"/>
<dbReference type="Proteomes" id="UP001589774">
    <property type="component" value="Unassembled WGS sequence"/>
</dbReference>
<dbReference type="GO" id="GO:0051213">
    <property type="term" value="F:dioxygenase activity"/>
    <property type="evidence" value="ECO:0007669"/>
    <property type="project" value="UniProtKB-KW"/>
</dbReference>
<accession>A0ABV6HG99</accession>